<dbReference type="InterPro" id="IPR036291">
    <property type="entry name" value="NAD(P)-bd_dom_sf"/>
</dbReference>
<keyword evidence="2" id="KW-0560">Oxidoreductase</keyword>
<dbReference type="EMBL" id="JADOGI010000005">
    <property type="protein sequence ID" value="MBF8184784.1"/>
    <property type="molecule type" value="Genomic_DNA"/>
</dbReference>
<sequence>MDGRLTGRVAVLTGSGGDIARAIALRLASEGAAIVGCDVSAELAEQTVEAVRRAGGRMESLHPLDLSDEANAVRLAELAVEKFARIDIVCNTPAPRDARS</sequence>
<comment type="similarity">
    <text evidence="1">Belongs to the short-chain dehydrogenases/reductases (SDR) family.</text>
</comment>
<dbReference type="GO" id="GO:0016491">
    <property type="term" value="F:oxidoreductase activity"/>
    <property type="evidence" value="ECO:0007669"/>
    <property type="project" value="UniProtKB-KW"/>
</dbReference>
<reference evidence="3" key="1">
    <citation type="submission" date="2020-11" db="EMBL/GenBank/DDBJ databases">
        <title>Whole-genome analyses of Nonomuraea sp. K274.</title>
        <authorList>
            <person name="Veyisoglu A."/>
        </authorList>
    </citation>
    <scope>NUCLEOTIDE SEQUENCE</scope>
    <source>
        <strain evidence="3">K274</strain>
    </source>
</reference>
<evidence type="ECO:0000256" key="1">
    <source>
        <dbReference type="ARBA" id="ARBA00006484"/>
    </source>
</evidence>
<dbReference type="PANTHER" id="PTHR43669">
    <property type="entry name" value="5-KETO-D-GLUCONATE 5-REDUCTASE"/>
    <property type="match status" value="1"/>
</dbReference>
<protein>
    <submittedName>
        <fullName evidence="3">SDR family NAD(P)-dependent oxidoreductase</fullName>
    </submittedName>
</protein>
<dbReference type="Proteomes" id="UP000605361">
    <property type="component" value="Unassembled WGS sequence"/>
</dbReference>
<gene>
    <name evidence="3" type="ORF">ITP53_03300</name>
</gene>
<accession>A0A931A7D9</accession>
<dbReference type="AlphaFoldDB" id="A0A931A7D9"/>
<keyword evidence="4" id="KW-1185">Reference proteome</keyword>
<dbReference type="InterPro" id="IPR002347">
    <property type="entry name" value="SDR_fam"/>
</dbReference>
<dbReference type="PANTHER" id="PTHR43669:SF14">
    <property type="entry name" value="OXIDOREDUCTASE"/>
    <property type="match status" value="1"/>
</dbReference>
<dbReference type="Gene3D" id="3.40.50.720">
    <property type="entry name" value="NAD(P)-binding Rossmann-like Domain"/>
    <property type="match status" value="1"/>
</dbReference>
<evidence type="ECO:0000256" key="2">
    <source>
        <dbReference type="ARBA" id="ARBA00023002"/>
    </source>
</evidence>
<comment type="caution">
    <text evidence="3">The sequence shown here is derived from an EMBL/GenBank/DDBJ whole genome shotgun (WGS) entry which is preliminary data.</text>
</comment>
<name>A0A931A7D9_9ACTN</name>
<dbReference type="SUPFAM" id="SSF51735">
    <property type="entry name" value="NAD(P)-binding Rossmann-fold domains"/>
    <property type="match status" value="1"/>
</dbReference>
<evidence type="ECO:0000313" key="4">
    <source>
        <dbReference type="Proteomes" id="UP000605361"/>
    </source>
</evidence>
<evidence type="ECO:0000313" key="3">
    <source>
        <dbReference type="EMBL" id="MBF8184784.1"/>
    </source>
</evidence>
<proteinExistence type="inferred from homology"/>
<dbReference type="Pfam" id="PF00106">
    <property type="entry name" value="adh_short"/>
    <property type="match status" value="1"/>
</dbReference>
<organism evidence="3 4">
    <name type="scientific">Nonomuraea cypriaca</name>
    <dbReference type="NCBI Taxonomy" id="1187855"/>
    <lineage>
        <taxon>Bacteria</taxon>
        <taxon>Bacillati</taxon>
        <taxon>Actinomycetota</taxon>
        <taxon>Actinomycetes</taxon>
        <taxon>Streptosporangiales</taxon>
        <taxon>Streptosporangiaceae</taxon>
        <taxon>Nonomuraea</taxon>
    </lineage>
</organism>